<evidence type="ECO:0000256" key="2">
    <source>
        <dbReference type="SAM" id="SignalP"/>
    </source>
</evidence>
<accession>A0AAD4K1N1</accession>
<evidence type="ECO:0000313" key="4">
    <source>
        <dbReference type="Proteomes" id="UP001200034"/>
    </source>
</evidence>
<comment type="caution">
    <text evidence="3">The sequence shown here is derived from an EMBL/GenBank/DDBJ whole genome shotgun (WGS) entry which is preliminary data.</text>
</comment>
<dbReference type="Proteomes" id="UP001200034">
    <property type="component" value="Unassembled WGS sequence"/>
</dbReference>
<protein>
    <recommendedName>
        <fullName evidence="5">Secreted protein</fullName>
    </recommendedName>
</protein>
<evidence type="ECO:0000256" key="1">
    <source>
        <dbReference type="SAM" id="MobiDB-lite"/>
    </source>
</evidence>
<sequence>MRTLIVLTFLVCWGSIFVATSNEMEEDNDLEVENKHIKDHDNDHEYNDDDAIDETKPNDSQDYDYDKEADEEPKEDYIDDTSDSNVSTKVTTPYNFLRYPEQPKYIPKYPRFAILRRKMLHFSDVTF</sequence>
<keyword evidence="4" id="KW-1185">Reference proteome</keyword>
<feature type="signal peptide" evidence="2">
    <location>
        <begin position="1"/>
        <end position="21"/>
    </location>
</feature>
<feature type="compositionally biased region" description="Basic and acidic residues" evidence="1">
    <location>
        <begin position="32"/>
        <end position="45"/>
    </location>
</feature>
<feature type="region of interest" description="Disordered" evidence="1">
    <location>
        <begin position="24"/>
        <end position="86"/>
    </location>
</feature>
<feature type="compositionally biased region" description="Acidic residues" evidence="1">
    <location>
        <begin position="61"/>
        <end position="82"/>
    </location>
</feature>
<keyword evidence="2" id="KW-0732">Signal</keyword>
<dbReference type="AlphaFoldDB" id="A0AAD4K1N1"/>
<feature type="chain" id="PRO_5041968696" description="Secreted protein" evidence="2">
    <location>
        <begin position="22"/>
        <end position="127"/>
    </location>
</feature>
<evidence type="ECO:0000313" key="3">
    <source>
        <dbReference type="EMBL" id="KAH8371997.1"/>
    </source>
</evidence>
<name>A0AAD4K1N1_9MUSC</name>
<organism evidence="3 4">
    <name type="scientific">Drosophila rubida</name>
    <dbReference type="NCBI Taxonomy" id="30044"/>
    <lineage>
        <taxon>Eukaryota</taxon>
        <taxon>Metazoa</taxon>
        <taxon>Ecdysozoa</taxon>
        <taxon>Arthropoda</taxon>
        <taxon>Hexapoda</taxon>
        <taxon>Insecta</taxon>
        <taxon>Pterygota</taxon>
        <taxon>Neoptera</taxon>
        <taxon>Endopterygota</taxon>
        <taxon>Diptera</taxon>
        <taxon>Brachycera</taxon>
        <taxon>Muscomorpha</taxon>
        <taxon>Ephydroidea</taxon>
        <taxon>Drosophilidae</taxon>
        <taxon>Drosophila</taxon>
    </lineage>
</organism>
<dbReference type="EMBL" id="JAJJHW010002585">
    <property type="protein sequence ID" value="KAH8371997.1"/>
    <property type="molecule type" value="Genomic_DNA"/>
</dbReference>
<gene>
    <name evidence="3" type="ORF">KR093_009654</name>
</gene>
<proteinExistence type="predicted"/>
<reference evidence="3" key="1">
    <citation type="journal article" date="2021" name="Mol. Ecol. Resour.">
        <title>Phylogenomic analyses of the genus Drosophila reveals genomic signals of climate adaptation.</title>
        <authorList>
            <person name="Li F."/>
            <person name="Rane R.V."/>
            <person name="Luria V."/>
            <person name="Xiong Z."/>
            <person name="Chen J."/>
            <person name="Li Z."/>
            <person name="Catullo R.A."/>
            <person name="Griffin P.C."/>
            <person name="Schiffer M."/>
            <person name="Pearce S."/>
            <person name="Lee S.F."/>
            <person name="McElroy K."/>
            <person name="Stocker A."/>
            <person name="Shirriffs J."/>
            <person name="Cockerell F."/>
            <person name="Coppin C."/>
            <person name="Sgro C.M."/>
            <person name="Karger A."/>
            <person name="Cain J.W."/>
            <person name="Weber J.A."/>
            <person name="Santpere G."/>
            <person name="Kirschner M.W."/>
            <person name="Hoffmann A.A."/>
            <person name="Oakeshott J.G."/>
            <person name="Zhang G."/>
        </authorList>
    </citation>
    <scope>NUCLEOTIDE SEQUENCE</scope>
    <source>
        <strain evidence="3">BGI-SZ-2011g</strain>
    </source>
</reference>
<evidence type="ECO:0008006" key="5">
    <source>
        <dbReference type="Google" id="ProtNLM"/>
    </source>
</evidence>